<dbReference type="AlphaFoldDB" id="A0A1I1V3U8"/>
<evidence type="ECO:0000313" key="3">
    <source>
        <dbReference type="Proteomes" id="UP000198716"/>
    </source>
</evidence>
<gene>
    <name evidence="2" type="ORF">SAMN04487819_10387</name>
</gene>
<accession>A0A1I1V3U8</accession>
<protein>
    <submittedName>
        <fullName evidence="2">Uncharacterized protein</fullName>
    </submittedName>
</protein>
<dbReference type="Proteomes" id="UP000198716">
    <property type="component" value="Unassembled WGS sequence"/>
</dbReference>
<keyword evidence="3" id="KW-1185">Reference proteome</keyword>
<organism evidence="2 3">
    <name type="scientific">Actinopolyspora alba</name>
    <dbReference type="NCBI Taxonomy" id="673379"/>
    <lineage>
        <taxon>Bacteria</taxon>
        <taxon>Bacillati</taxon>
        <taxon>Actinomycetota</taxon>
        <taxon>Actinomycetes</taxon>
        <taxon>Actinopolysporales</taxon>
        <taxon>Actinopolysporaceae</taxon>
        <taxon>Actinopolyspora</taxon>
        <taxon>Actinopolyspora alba group</taxon>
    </lineage>
</organism>
<feature type="compositionally biased region" description="Basic and acidic residues" evidence="1">
    <location>
        <begin position="21"/>
        <end position="43"/>
    </location>
</feature>
<evidence type="ECO:0000313" key="2">
    <source>
        <dbReference type="EMBL" id="SFD77712.1"/>
    </source>
</evidence>
<sequence>MFTATGFRPRGDTPSSGRPGAAEDGHASRSWSRDTRSRQDRSDVAVDGFAAHISPTRVGVVLR</sequence>
<name>A0A1I1V3U8_9ACTN</name>
<feature type="region of interest" description="Disordered" evidence="1">
    <location>
        <begin position="1"/>
        <end position="43"/>
    </location>
</feature>
<dbReference type="EMBL" id="FOMZ01000003">
    <property type="protein sequence ID" value="SFD77712.1"/>
    <property type="molecule type" value="Genomic_DNA"/>
</dbReference>
<reference evidence="3" key="1">
    <citation type="submission" date="2016-10" db="EMBL/GenBank/DDBJ databases">
        <authorList>
            <person name="Varghese N."/>
            <person name="Submissions S."/>
        </authorList>
    </citation>
    <scope>NUCLEOTIDE SEQUENCE [LARGE SCALE GENOMIC DNA]</scope>
    <source>
        <strain evidence="3">DSM 45004</strain>
    </source>
</reference>
<proteinExistence type="predicted"/>
<evidence type="ECO:0000256" key="1">
    <source>
        <dbReference type="SAM" id="MobiDB-lite"/>
    </source>
</evidence>
<dbReference type="RefSeq" id="WP_139219453.1">
    <property type="nucleotide sequence ID" value="NZ_FOMZ01000003.1"/>
</dbReference>